<accession>A0A1E7FGC9</accession>
<proteinExistence type="predicted"/>
<dbReference type="GO" id="GO:0004713">
    <property type="term" value="F:protein tyrosine kinase activity"/>
    <property type="evidence" value="ECO:0007669"/>
    <property type="project" value="InterPro"/>
</dbReference>
<sequence>LTYIHSFGMVFRDLKPDNIGIAVDGTIKLFDFGLCRDIHDLIKRRRYDPLYRMSSVGTRRYMSPEVISGYCYSQKTDVYSWSMMFFEILSLQKPYAKYNRSLHKILVCENKGRPYPSMDIPWNSRNLLKRGWAQNSFDRPTIKEIYDELCPMIETVEQQVLPINERSLRAV</sequence>
<dbReference type="GO" id="GO:0005524">
    <property type="term" value="F:ATP binding"/>
    <property type="evidence" value="ECO:0007669"/>
    <property type="project" value="InterPro"/>
</dbReference>
<dbReference type="PROSITE" id="PS50011">
    <property type="entry name" value="PROTEIN_KINASE_DOM"/>
    <property type="match status" value="1"/>
</dbReference>
<dbReference type="InterPro" id="IPR000719">
    <property type="entry name" value="Prot_kinase_dom"/>
</dbReference>
<dbReference type="KEGG" id="fcy:FRACYDRAFT_184387"/>
<dbReference type="SUPFAM" id="SSF56112">
    <property type="entry name" value="Protein kinase-like (PK-like)"/>
    <property type="match status" value="1"/>
</dbReference>
<dbReference type="InterPro" id="IPR051681">
    <property type="entry name" value="Ser/Thr_Kinases-Pseudokinases"/>
</dbReference>
<dbReference type="PANTHER" id="PTHR44329">
    <property type="entry name" value="SERINE/THREONINE-PROTEIN KINASE TNNI3K-RELATED"/>
    <property type="match status" value="1"/>
</dbReference>
<feature type="domain" description="Protein kinase" evidence="1">
    <location>
        <begin position="1"/>
        <end position="153"/>
    </location>
</feature>
<dbReference type="Gene3D" id="1.10.510.10">
    <property type="entry name" value="Transferase(Phosphotransferase) domain 1"/>
    <property type="match status" value="1"/>
</dbReference>
<dbReference type="PANTHER" id="PTHR44329:SF214">
    <property type="entry name" value="PROTEIN KINASE DOMAIN-CONTAINING PROTEIN"/>
    <property type="match status" value="1"/>
</dbReference>
<keyword evidence="3" id="KW-1185">Reference proteome</keyword>
<dbReference type="OrthoDB" id="48004at2759"/>
<protein>
    <submittedName>
        <fullName evidence="2">Kinase-like protein</fullName>
    </submittedName>
</protein>
<keyword evidence="2" id="KW-0418">Kinase</keyword>
<dbReference type="InParanoid" id="A0A1E7FGC9"/>
<dbReference type="InterPro" id="IPR020635">
    <property type="entry name" value="Tyr_kinase_cat_dom"/>
</dbReference>
<evidence type="ECO:0000313" key="2">
    <source>
        <dbReference type="EMBL" id="OEU17206.1"/>
    </source>
</evidence>
<keyword evidence="2" id="KW-0808">Transferase</keyword>
<reference evidence="2 3" key="1">
    <citation type="submission" date="2016-09" db="EMBL/GenBank/DDBJ databases">
        <title>Extensive genetic diversity and differential bi-allelic expression allows diatom success in the polar Southern Ocean.</title>
        <authorList>
            <consortium name="DOE Joint Genome Institute"/>
            <person name="Mock T."/>
            <person name="Otillar R.P."/>
            <person name="Strauss J."/>
            <person name="Dupont C."/>
            <person name="Frickenhaus S."/>
            <person name="Maumus F."/>
            <person name="Mcmullan M."/>
            <person name="Sanges R."/>
            <person name="Schmutz J."/>
            <person name="Toseland A."/>
            <person name="Valas R."/>
            <person name="Veluchamy A."/>
            <person name="Ward B.J."/>
            <person name="Allen A."/>
            <person name="Barry K."/>
            <person name="Falciatore A."/>
            <person name="Ferrante M."/>
            <person name="Fortunato A.E."/>
            <person name="Gloeckner G."/>
            <person name="Gruber A."/>
            <person name="Hipkin R."/>
            <person name="Janech M."/>
            <person name="Kroth P."/>
            <person name="Leese F."/>
            <person name="Lindquist E."/>
            <person name="Lyon B.R."/>
            <person name="Martin J."/>
            <person name="Mayer C."/>
            <person name="Parker M."/>
            <person name="Quesneville H."/>
            <person name="Raymond J."/>
            <person name="Uhlig C."/>
            <person name="Valentin K.U."/>
            <person name="Worden A.Z."/>
            <person name="Armbrust E.V."/>
            <person name="Bowler C."/>
            <person name="Green B."/>
            <person name="Moulton V."/>
            <person name="Van Oosterhout C."/>
            <person name="Grigoriev I."/>
        </authorList>
    </citation>
    <scope>NUCLEOTIDE SEQUENCE [LARGE SCALE GENOMIC DNA]</scope>
    <source>
        <strain evidence="2 3">CCMP1102</strain>
    </source>
</reference>
<organism evidence="2 3">
    <name type="scientific">Fragilariopsis cylindrus CCMP1102</name>
    <dbReference type="NCBI Taxonomy" id="635003"/>
    <lineage>
        <taxon>Eukaryota</taxon>
        <taxon>Sar</taxon>
        <taxon>Stramenopiles</taxon>
        <taxon>Ochrophyta</taxon>
        <taxon>Bacillariophyta</taxon>
        <taxon>Bacillariophyceae</taxon>
        <taxon>Bacillariophycidae</taxon>
        <taxon>Bacillariales</taxon>
        <taxon>Bacillariaceae</taxon>
        <taxon>Fragilariopsis</taxon>
    </lineage>
</organism>
<evidence type="ECO:0000313" key="3">
    <source>
        <dbReference type="Proteomes" id="UP000095751"/>
    </source>
</evidence>
<dbReference type="EMBL" id="KV784357">
    <property type="protein sequence ID" value="OEU17206.1"/>
    <property type="molecule type" value="Genomic_DNA"/>
</dbReference>
<name>A0A1E7FGC9_9STRA</name>
<gene>
    <name evidence="2" type="ORF">FRACYDRAFT_184387</name>
</gene>
<feature type="non-terminal residue" evidence="2">
    <location>
        <position position="1"/>
    </location>
</feature>
<evidence type="ECO:0000259" key="1">
    <source>
        <dbReference type="PROSITE" id="PS50011"/>
    </source>
</evidence>
<dbReference type="AlphaFoldDB" id="A0A1E7FGC9"/>
<dbReference type="Proteomes" id="UP000095751">
    <property type="component" value="Unassembled WGS sequence"/>
</dbReference>
<dbReference type="InterPro" id="IPR011009">
    <property type="entry name" value="Kinase-like_dom_sf"/>
</dbReference>
<dbReference type="Pfam" id="PF00069">
    <property type="entry name" value="Pkinase"/>
    <property type="match status" value="1"/>
</dbReference>
<dbReference type="GO" id="GO:0004674">
    <property type="term" value="F:protein serine/threonine kinase activity"/>
    <property type="evidence" value="ECO:0007669"/>
    <property type="project" value="TreeGrafter"/>
</dbReference>
<dbReference type="SMART" id="SM00219">
    <property type="entry name" value="TyrKc"/>
    <property type="match status" value="1"/>
</dbReference>